<dbReference type="AlphaFoldDB" id="A0A4S8YD41"/>
<dbReference type="SUPFAM" id="SSF47113">
    <property type="entry name" value="Histone-fold"/>
    <property type="match status" value="1"/>
</dbReference>
<feature type="region of interest" description="Disordered" evidence="1">
    <location>
        <begin position="155"/>
        <end position="181"/>
    </location>
</feature>
<dbReference type="Pfam" id="PF00125">
    <property type="entry name" value="Histone"/>
    <property type="match status" value="1"/>
</dbReference>
<feature type="domain" description="Core Histone H2A/H2B/H3" evidence="2">
    <location>
        <begin position="92"/>
        <end position="138"/>
    </location>
</feature>
<organism evidence="4 5">
    <name type="scientific">Aureobasidium pullulans</name>
    <name type="common">Black yeast</name>
    <name type="synonym">Pullularia pullulans</name>
    <dbReference type="NCBI Taxonomy" id="5580"/>
    <lineage>
        <taxon>Eukaryota</taxon>
        <taxon>Fungi</taxon>
        <taxon>Dikarya</taxon>
        <taxon>Ascomycota</taxon>
        <taxon>Pezizomycotina</taxon>
        <taxon>Dothideomycetes</taxon>
        <taxon>Dothideomycetidae</taxon>
        <taxon>Dothideales</taxon>
        <taxon>Saccotheciaceae</taxon>
        <taxon>Aureobasidium</taxon>
    </lineage>
</organism>
<dbReference type="InterPro" id="IPR009072">
    <property type="entry name" value="Histone-fold"/>
</dbReference>
<dbReference type="Proteomes" id="UP000309076">
    <property type="component" value="Unassembled WGS sequence"/>
</dbReference>
<evidence type="ECO:0000313" key="3">
    <source>
        <dbReference type="EMBL" id="THW48440.1"/>
    </source>
</evidence>
<comment type="caution">
    <text evidence="4">The sequence shown here is derived from an EMBL/GenBank/DDBJ whole genome shotgun (WGS) entry which is preliminary data.</text>
</comment>
<dbReference type="Gene3D" id="1.10.20.10">
    <property type="entry name" value="Histone, subunit A"/>
    <property type="match status" value="1"/>
</dbReference>
<reference evidence="5 6" key="1">
    <citation type="submission" date="2018-10" db="EMBL/GenBank/DDBJ databases">
        <title>Fifty Aureobasidium pullulans genomes reveal a recombining polyextremotolerant generalist.</title>
        <authorList>
            <person name="Gostincar C."/>
            <person name="Turk M."/>
            <person name="Zajc J."/>
            <person name="Gunde-Cimerman N."/>
        </authorList>
    </citation>
    <scope>NUCLEOTIDE SEQUENCE [LARGE SCALE GENOMIC DNA]</scope>
    <source>
        <strain evidence="4 5">EXF-10507</strain>
        <strain evidence="3 6">EXF-10796</strain>
    </source>
</reference>
<evidence type="ECO:0000256" key="1">
    <source>
        <dbReference type="SAM" id="MobiDB-lite"/>
    </source>
</evidence>
<name>A0A4S8YD41_AURPU</name>
<gene>
    <name evidence="4" type="ORF">D6D15_06397</name>
    <name evidence="3" type="ORF">D6D21_02944</name>
</gene>
<evidence type="ECO:0000313" key="6">
    <source>
        <dbReference type="Proteomes" id="UP000309076"/>
    </source>
</evidence>
<dbReference type="InterPro" id="IPR007125">
    <property type="entry name" value="H2A/H2B/H3"/>
</dbReference>
<feature type="compositionally biased region" description="Polar residues" evidence="1">
    <location>
        <begin position="17"/>
        <end position="32"/>
    </location>
</feature>
<accession>A0A4S8YD41</accession>
<feature type="region of interest" description="Disordered" evidence="1">
    <location>
        <begin position="1"/>
        <end position="32"/>
    </location>
</feature>
<sequence length="181" mass="20114">MTSLTTGTEMPFRGIVANSSDSSPQNVAPPTQVSPQCSHAEHFFNAIQLPNQCATAPSVVPSADFNKLVFDPQGFKSLINSIKNEMDNGRFEDLVLSDTICQQMQMMSEALLFEVFADANLTAIRDHRLTVTPKDMRASATGEGRNLINFNIKKMREEEEKSDEDHEIADDEDVSDSEKEQ</sequence>
<dbReference type="EMBL" id="QZAR01000115">
    <property type="protein sequence ID" value="THW87860.1"/>
    <property type="molecule type" value="Genomic_DNA"/>
</dbReference>
<dbReference type="GO" id="GO:0046982">
    <property type="term" value="F:protein heterodimerization activity"/>
    <property type="evidence" value="ECO:0007669"/>
    <property type="project" value="InterPro"/>
</dbReference>
<dbReference type="GO" id="GO:0003677">
    <property type="term" value="F:DNA binding"/>
    <property type="evidence" value="ECO:0007669"/>
    <property type="project" value="InterPro"/>
</dbReference>
<evidence type="ECO:0000313" key="5">
    <source>
        <dbReference type="Proteomes" id="UP000304928"/>
    </source>
</evidence>
<dbReference type="Proteomes" id="UP000304928">
    <property type="component" value="Unassembled WGS sequence"/>
</dbReference>
<evidence type="ECO:0000259" key="2">
    <source>
        <dbReference type="Pfam" id="PF00125"/>
    </source>
</evidence>
<feature type="compositionally biased region" description="Acidic residues" evidence="1">
    <location>
        <begin position="160"/>
        <end position="175"/>
    </location>
</feature>
<dbReference type="EMBL" id="QZAM01000038">
    <property type="protein sequence ID" value="THW48440.1"/>
    <property type="molecule type" value="Genomic_DNA"/>
</dbReference>
<evidence type="ECO:0000313" key="4">
    <source>
        <dbReference type="EMBL" id="THW87860.1"/>
    </source>
</evidence>
<proteinExistence type="predicted"/>
<protein>
    <recommendedName>
        <fullName evidence="2">Core Histone H2A/H2B/H3 domain-containing protein</fullName>
    </recommendedName>
</protein>